<sequence length="509" mass="56578">MPQDYATLKARLDTHGQGHLLHFWDRLTDSERNSLIADISEIDVQQNLDFFRQAMEAESQGDNKSLESRMEPVPEDICGFASESSPEELEQLENSGLELIAEGKVATLLLAGGQGTRLGVVYPKGMYDIGLPSHKSLYQLQAERILRLQNLAEELTGKKSSLPWYIMTSEHTREPTIQFLSDRNYFGLDPKQVFVFEQAMMVCFAPDGKILLETPSRIARAPDGNGGLFRALRENGVLDDMEKRGLVYVHVYGVDNVLVRPADPIFVGYCNKKGAECGAKVVNKTQPKEAVGVICLVDGHYNVVEYSELTTEKAEQRNPDGRLTYCLGSICNHIFSVPFLQRICATRNDGLKFHIARKCIPVANPETGESKAPNKPNGIKIEKFVFDAFPLAKTFACWEVPREDEFSPLKNRPGEKNDTPKTARQALLSFHQRLVVANGGSFVDESGLPVDSDNLVVEISPLVSYRGEGLASLVAGQRLQTPLLLNSSIDHAKKLADNDLFFPSKEKVH</sequence>
<reference evidence="7 8" key="1">
    <citation type="submission" date="2020-04" db="EMBL/GenBank/DDBJ databases">
        <authorList>
            <person name="Alioto T."/>
            <person name="Alioto T."/>
            <person name="Gomez Garrido J."/>
        </authorList>
    </citation>
    <scope>NUCLEOTIDE SEQUENCE [LARGE SCALE GENOMIC DNA]</scope>
</reference>
<dbReference type="GO" id="GO:0003977">
    <property type="term" value="F:UDP-N-acetylglucosamine diphosphorylase activity"/>
    <property type="evidence" value="ECO:0007669"/>
    <property type="project" value="UniProtKB-EC"/>
</dbReference>
<comment type="pathway">
    <text evidence="1">Nucleotide-sugar biosynthesis; UDP-N-acetyl-alpha-D-glucosamine biosynthesis; UDP-N-acetyl-alpha-D-glucosamine from N-acetyl-alpha-D-glucosamine 1-phosphate: step 1/1.</text>
</comment>
<dbReference type="EMBL" id="CADEPI010000046">
    <property type="protein sequence ID" value="CAB3369561.1"/>
    <property type="molecule type" value="Genomic_DNA"/>
</dbReference>
<dbReference type="Proteomes" id="UP000494165">
    <property type="component" value="Unassembled WGS sequence"/>
</dbReference>
<dbReference type="PANTHER" id="PTHR11952:SF2">
    <property type="entry name" value="LD24639P"/>
    <property type="match status" value="1"/>
</dbReference>
<keyword evidence="8" id="KW-1185">Reference proteome</keyword>
<dbReference type="InterPro" id="IPR029044">
    <property type="entry name" value="Nucleotide-diphossugar_trans"/>
</dbReference>
<dbReference type="Pfam" id="PF01704">
    <property type="entry name" value="UDPGP"/>
    <property type="match status" value="1"/>
</dbReference>
<evidence type="ECO:0000256" key="1">
    <source>
        <dbReference type="ARBA" id="ARBA00005208"/>
    </source>
</evidence>
<gene>
    <name evidence="7" type="ORF">CLODIP_2_CD02610</name>
</gene>
<dbReference type="SUPFAM" id="SSF53448">
    <property type="entry name" value="Nucleotide-diphospho-sugar transferases"/>
    <property type="match status" value="1"/>
</dbReference>
<dbReference type="PANTHER" id="PTHR11952">
    <property type="entry name" value="UDP- GLUCOSE PYROPHOSPHORYLASE"/>
    <property type="match status" value="1"/>
</dbReference>
<comment type="catalytic activity">
    <reaction evidence="6">
        <text>N-acetyl-alpha-D-glucosamine 1-phosphate + UTP + H(+) = UDP-N-acetyl-alpha-D-glucosamine + diphosphate</text>
        <dbReference type="Rhea" id="RHEA:13509"/>
        <dbReference type="ChEBI" id="CHEBI:15378"/>
        <dbReference type="ChEBI" id="CHEBI:33019"/>
        <dbReference type="ChEBI" id="CHEBI:46398"/>
        <dbReference type="ChEBI" id="CHEBI:57705"/>
        <dbReference type="ChEBI" id="CHEBI:57776"/>
        <dbReference type="EC" id="2.7.7.23"/>
    </reaction>
</comment>
<dbReference type="InterPro" id="IPR002618">
    <property type="entry name" value="UDPGP_fam"/>
</dbReference>
<evidence type="ECO:0000313" key="7">
    <source>
        <dbReference type="EMBL" id="CAB3369561.1"/>
    </source>
</evidence>
<dbReference type="EC" id="2.7.7.23" evidence="3"/>
<evidence type="ECO:0000256" key="4">
    <source>
        <dbReference type="ARBA" id="ARBA00022679"/>
    </source>
</evidence>
<dbReference type="InterPro" id="IPR039741">
    <property type="entry name" value="UDP-sugar_pyrophosphorylase"/>
</dbReference>
<evidence type="ECO:0000313" key="8">
    <source>
        <dbReference type="Proteomes" id="UP000494165"/>
    </source>
</evidence>
<name>A0A8S1CMZ8_9INSE</name>
<dbReference type="Gene3D" id="3.90.550.10">
    <property type="entry name" value="Spore Coat Polysaccharide Biosynthesis Protein SpsA, Chain A"/>
    <property type="match status" value="1"/>
</dbReference>
<dbReference type="FunFam" id="3.90.550.10:FF:000075">
    <property type="entry name" value="Probable UDP-N-acetylglucosamine pyrophosphorylase"/>
    <property type="match status" value="1"/>
</dbReference>
<dbReference type="CDD" id="cd04193">
    <property type="entry name" value="UDPGlcNAc_PPase"/>
    <property type="match status" value="1"/>
</dbReference>
<dbReference type="GO" id="GO:0006048">
    <property type="term" value="P:UDP-N-acetylglucosamine biosynthetic process"/>
    <property type="evidence" value="ECO:0007669"/>
    <property type="project" value="TreeGrafter"/>
</dbReference>
<keyword evidence="5" id="KW-0548">Nucleotidyltransferase</keyword>
<dbReference type="OrthoDB" id="532420at2759"/>
<protein>
    <recommendedName>
        <fullName evidence="3">UDP-N-acetylglucosamine diphosphorylase</fullName>
        <ecNumber evidence="3">2.7.7.23</ecNumber>
    </recommendedName>
</protein>
<proteinExistence type="inferred from homology"/>
<keyword evidence="4" id="KW-0808">Transferase</keyword>
<evidence type="ECO:0000256" key="2">
    <source>
        <dbReference type="ARBA" id="ARBA00010401"/>
    </source>
</evidence>
<comment type="similarity">
    <text evidence="2">Belongs to the UDPGP type 1 family.</text>
</comment>
<evidence type="ECO:0000256" key="6">
    <source>
        <dbReference type="ARBA" id="ARBA00048493"/>
    </source>
</evidence>
<evidence type="ECO:0000256" key="5">
    <source>
        <dbReference type="ARBA" id="ARBA00022695"/>
    </source>
</evidence>
<dbReference type="AlphaFoldDB" id="A0A8S1CMZ8"/>
<evidence type="ECO:0000256" key="3">
    <source>
        <dbReference type="ARBA" id="ARBA00012457"/>
    </source>
</evidence>
<accession>A0A8S1CMZ8</accession>
<organism evidence="7 8">
    <name type="scientific">Cloeon dipterum</name>
    <dbReference type="NCBI Taxonomy" id="197152"/>
    <lineage>
        <taxon>Eukaryota</taxon>
        <taxon>Metazoa</taxon>
        <taxon>Ecdysozoa</taxon>
        <taxon>Arthropoda</taxon>
        <taxon>Hexapoda</taxon>
        <taxon>Insecta</taxon>
        <taxon>Pterygota</taxon>
        <taxon>Palaeoptera</taxon>
        <taxon>Ephemeroptera</taxon>
        <taxon>Pisciforma</taxon>
        <taxon>Baetidae</taxon>
        <taxon>Cloeon</taxon>
    </lineage>
</organism>
<comment type="caution">
    <text evidence="7">The sequence shown here is derived from an EMBL/GenBank/DDBJ whole genome shotgun (WGS) entry which is preliminary data.</text>
</comment>